<comment type="caution">
    <text evidence="8">The sequence shown here is derived from an EMBL/GenBank/DDBJ whole genome shotgun (WGS) entry which is preliminary data.</text>
</comment>
<proteinExistence type="inferred from homology"/>
<evidence type="ECO:0000256" key="6">
    <source>
        <dbReference type="ARBA" id="ARBA00023136"/>
    </source>
</evidence>
<keyword evidence="6 7" id="KW-0472">Membrane</keyword>
<feature type="transmembrane region" description="Helical" evidence="7">
    <location>
        <begin position="59"/>
        <end position="79"/>
    </location>
</feature>
<keyword evidence="3" id="KW-1003">Cell membrane</keyword>
<dbReference type="EMBL" id="JBHLXH010000001">
    <property type="protein sequence ID" value="MFC0222874.1"/>
    <property type="molecule type" value="Genomic_DNA"/>
</dbReference>
<gene>
    <name evidence="8" type="ORF">ACFFJG_10305</name>
</gene>
<dbReference type="InterPro" id="IPR007140">
    <property type="entry name" value="DUF350"/>
</dbReference>
<accession>A0ABV6E1L2</accession>
<evidence type="ECO:0000256" key="7">
    <source>
        <dbReference type="SAM" id="Phobius"/>
    </source>
</evidence>
<evidence type="ECO:0000256" key="3">
    <source>
        <dbReference type="ARBA" id="ARBA00022475"/>
    </source>
</evidence>
<evidence type="ECO:0000256" key="5">
    <source>
        <dbReference type="ARBA" id="ARBA00022989"/>
    </source>
</evidence>
<dbReference type="RefSeq" id="WP_378518595.1">
    <property type="nucleotide sequence ID" value="NZ_CBCSDI010000031.1"/>
</dbReference>
<evidence type="ECO:0000256" key="4">
    <source>
        <dbReference type="ARBA" id="ARBA00022692"/>
    </source>
</evidence>
<sequence length="152" mass="15718">MTDLIDALLHAVAYALVGGAMLVVSYYVLDLAIPGHLGSYLRGIDENGQESVHAHSRSAGVVTSAWLVSNAAVLFTAIWTNGATSLGWALGWTVSFGAVGIVLNTLMFFAVEAITPGNLRRIVTEPGPVRPLAWVAASVALSVGAVVCASIA</sequence>
<feature type="transmembrane region" description="Helical" evidence="7">
    <location>
        <begin position="7"/>
        <end position="29"/>
    </location>
</feature>
<evidence type="ECO:0000313" key="9">
    <source>
        <dbReference type="Proteomes" id="UP001589698"/>
    </source>
</evidence>
<comment type="subcellular location">
    <subcellularLocation>
        <location evidence="1">Cell membrane</location>
        <topology evidence="1">Multi-pass membrane protein</topology>
    </subcellularLocation>
</comment>
<evidence type="ECO:0000256" key="2">
    <source>
        <dbReference type="ARBA" id="ARBA00005779"/>
    </source>
</evidence>
<dbReference type="Proteomes" id="UP001589698">
    <property type="component" value="Unassembled WGS sequence"/>
</dbReference>
<feature type="transmembrane region" description="Helical" evidence="7">
    <location>
        <begin position="86"/>
        <end position="111"/>
    </location>
</feature>
<name>A0ABV6E1L2_9ACTN</name>
<comment type="similarity">
    <text evidence="2">Belongs to the UPF0719 family.</text>
</comment>
<dbReference type="Pfam" id="PF03994">
    <property type="entry name" value="DUF350"/>
    <property type="match status" value="1"/>
</dbReference>
<feature type="transmembrane region" description="Helical" evidence="7">
    <location>
        <begin position="131"/>
        <end position="151"/>
    </location>
</feature>
<keyword evidence="5 7" id="KW-1133">Transmembrane helix</keyword>
<organism evidence="8 9">
    <name type="scientific">Nocardioides zeicaulis</name>
    <dbReference type="NCBI Taxonomy" id="1776857"/>
    <lineage>
        <taxon>Bacteria</taxon>
        <taxon>Bacillati</taxon>
        <taxon>Actinomycetota</taxon>
        <taxon>Actinomycetes</taxon>
        <taxon>Propionibacteriales</taxon>
        <taxon>Nocardioidaceae</taxon>
        <taxon>Nocardioides</taxon>
    </lineage>
</organism>
<protein>
    <submittedName>
        <fullName evidence="8">DUF350 domain-containing protein</fullName>
    </submittedName>
</protein>
<evidence type="ECO:0000313" key="8">
    <source>
        <dbReference type="EMBL" id="MFC0222874.1"/>
    </source>
</evidence>
<evidence type="ECO:0000256" key="1">
    <source>
        <dbReference type="ARBA" id="ARBA00004651"/>
    </source>
</evidence>
<keyword evidence="4 7" id="KW-0812">Transmembrane</keyword>
<keyword evidence="9" id="KW-1185">Reference proteome</keyword>
<reference evidence="8 9" key="1">
    <citation type="submission" date="2024-09" db="EMBL/GenBank/DDBJ databases">
        <authorList>
            <person name="Sun Q."/>
            <person name="Mori K."/>
        </authorList>
    </citation>
    <scope>NUCLEOTIDE SEQUENCE [LARGE SCALE GENOMIC DNA]</scope>
    <source>
        <strain evidence="8 9">CCM 8654</strain>
    </source>
</reference>